<proteinExistence type="inferred from homology"/>
<keyword evidence="2 5" id="KW-0645">Protease</keyword>
<dbReference type="PRINTS" id="PR00723">
    <property type="entry name" value="SUBTILISIN"/>
</dbReference>
<dbReference type="Pfam" id="PF00082">
    <property type="entry name" value="Peptidase_S8"/>
    <property type="match status" value="1"/>
</dbReference>
<dbReference type="Gene3D" id="3.40.50.200">
    <property type="entry name" value="Peptidase S8/S53 domain"/>
    <property type="match status" value="1"/>
</dbReference>
<dbReference type="InterPro" id="IPR022398">
    <property type="entry name" value="Peptidase_S8_His-AS"/>
</dbReference>
<keyword evidence="9" id="KW-1185">Reference proteome</keyword>
<keyword evidence="4 5" id="KW-0720">Serine protease</keyword>
<feature type="active site" description="Charge relay system" evidence="5">
    <location>
        <position position="182"/>
    </location>
</feature>
<dbReference type="InterPro" id="IPR000209">
    <property type="entry name" value="Peptidase_S8/S53_dom"/>
</dbReference>
<dbReference type="GO" id="GO:0004252">
    <property type="term" value="F:serine-type endopeptidase activity"/>
    <property type="evidence" value="ECO:0007669"/>
    <property type="project" value="UniProtKB-UniRule"/>
</dbReference>
<feature type="active site" description="Charge relay system" evidence="5">
    <location>
        <position position="148"/>
    </location>
</feature>
<dbReference type="PANTHER" id="PTHR43806">
    <property type="entry name" value="PEPTIDASE S8"/>
    <property type="match status" value="1"/>
</dbReference>
<evidence type="ECO:0000259" key="7">
    <source>
        <dbReference type="Pfam" id="PF00082"/>
    </source>
</evidence>
<organism evidence="8 9">
    <name type="scientific">Anaerotruncus colihominis</name>
    <dbReference type="NCBI Taxonomy" id="169435"/>
    <lineage>
        <taxon>Bacteria</taxon>
        <taxon>Bacillati</taxon>
        <taxon>Bacillota</taxon>
        <taxon>Clostridia</taxon>
        <taxon>Eubacteriales</taxon>
        <taxon>Oscillospiraceae</taxon>
        <taxon>Anaerotruncus</taxon>
    </lineage>
</organism>
<evidence type="ECO:0000256" key="2">
    <source>
        <dbReference type="ARBA" id="ARBA00022670"/>
    </source>
</evidence>
<evidence type="ECO:0000313" key="9">
    <source>
        <dbReference type="Proteomes" id="UP000446866"/>
    </source>
</evidence>
<dbReference type="PROSITE" id="PS51892">
    <property type="entry name" value="SUBTILASE"/>
    <property type="match status" value="1"/>
</dbReference>
<evidence type="ECO:0000256" key="3">
    <source>
        <dbReference type="ARBA" id="ARBA00022801"/>
    </source>
</evidence>
<feature type="domain" description="Peptidase S8/S53" evidence="7">
    <location>
        <begin position="142"/>
        <end position="373"/>
    </location>
</feature>
<keyword evidence="3 5" id="KW-0378">Hydrolase</keyword>
<dbReference type="PANTHER" id="PTHR43806:SF11">
    <property type="entry name" value="CEREVISIN-RELATED"/>
    <property type="match status" value="1"/>
</dbReference>
<comment type="caution">
    <text evidence="8">The sequence shown here is derived from an EMBL/GenBank/DDBJ whole genome shotgun (WGS) entry which is preliminary data.</text>
</comment>
<comment type="similarity">
    <text evidence="1 5 6">Belongs to the peptidase S8 family.</text>
</comment>
<dbReference type="InterPro" id="IPR023828">
    <property type="entry name" value="Peptidase_S8_Ser-AS"/>
</dbReference>
<dbReference type="PROSITE" id="PS00136">
    <property type="entry name" value="SUBTILASE_ASP"/>
    <property type="match status" value="1"/>
</dbReference>
<evidence type="ECO:0000256" key="5">
    <source>
        <dbReference type="PROSITE-ProRule" id="PRU01240"/>
    </source>
</evidence>
<dbReference type="InterPro" id="IPR023827">
    <property type="entry name" value="Peptidase_S8_Asp-AS"/>
</dbReference>
<dbReference type="AlphaFoldDB" id="A0A845QF71"/>
<accession>A0A845QF71</accession>
<evidence type="ECO:0000256" key="6">
    <source>
        <dbReference type="RuleBase" id="RU003355"/>
    </source>
</evidence>
<evidence type="ECO:0000313" key="8">
    <source>
        <dbReference type="EMBL" id="NBH60109.1"/>
    </source>
</evidence>
<dbReference type="PROSITE" id="PS00138">
    <property type="entry name" value="SUBTILASE_SER"/>
    <property type="match status" value="1"/>
</dbReference>
<protein>
    <recommendedName>
        <fullName evidence="7">Peptidase S8/S53 domain-containing protein</fullName>
    </recommendedName>
</protein>
<dbReference type="EMBL" id="QXWK01000001">
    <property type="protein sequence ID" value="NBH60109.1"/>
    <property type="molecule type" value="Genomic_DNA"/>
</dbReference>
<dbReference type="Proteomes" id="UP000446866">
    <property type="component" value="Unassembled WGS sequence"/>
</dbReference>
<sequence>MEIGFKRMLTMYKGFEKKSNRMVTCICIATLVILQLGLCFDRNTVYAEEEKEAYIVITKDGDSIEKLKEEYNVIAENGDALTVEISDSEAARIETDKDIICVEKDFTIDTEVEAGEDMVKPLSEIWNQDALNMEASYSNQIVKVAVIDSGIDVTDNITVKERRNFIKDTPVTTPLYEDFTGHGTSVASMIAGSGTGSDVIGTGGNIELHSARVLDENKQAPISSVVEAIYWAIEKDVKVINISFGTQIYSEALKTAIDTATDKGILVVAAAGNRGTQGVDYPAAFENVLAVGSVNAAGNVSDFSAKGEEVDVMAPGEAVLAQANFGEDLVLSGTSLAAPQVAGIAARLWSKDVAKPATFIKTLIKLSAKKIESAGSGYGLVDYGYALEIYDEVYAQFEEIASEKNGHVEETNIPQEVDLAESSISEVKEVASTESVQEDETDVESVEELSGEESVGDEIHKEISEEVSLEPPVKSEDEIKILPDVESISFEKIAMEQIEVAENFEPVEDLSDPIVDGSWGSEVHTAFTGNAAFKQGAVYADNKTLHAFVQGITGHPEFHGYAWHDDAGGALGTGDCNYMANYMFLVKIAAAYGRGEGYTSVSRSDVPGLNKICYDEIRAGIQGILDRDKTLSSGNADIAIWGKSDANQKAFVMGLAMHVATDTFAHSAFDKSSVGSLMTWHRIKHPSADDITIRSGRYDIAKAVISKVVDRQNGNRSGYDTCNDFHSENSSHYKMLDFRITKMKTFAEDSGYTNATVLSDFGKLQSQ</sequence>
<reference evidence="8 9" key="1">
    <citation type="submission" date="2018-08" db="EMBL/GenBank/DDBJ databases">
        <title>Murine metabolic-syndrome-specific gut microbial biobank.</title>
        <authorList>
            <person name="Liu C."/>
        </authorList>
    </citation>
    <scope>NUCLEOTIDE SEQUENCE [LARGE SCALE GENOMIC DNA]</scope>
    <source>
        <strain evidence="8 9">28</strain>
    </source>
</reference>
<feature type="active site" description="Charge relay system" evidence="5">
    <location>
        <position position="335"/>
    </location>
</feature>
<gene>
    <name evidence="8" type="ORF">D0435_00270</name>
</gene>
<evidence type="ECO:0000256" key="1">
    <source>
        <dbReference type="ARBA" id="ARBA00011073"/>
    </source>
</evidence>
<dbReference type="InterPro" id="IPR050131">
    <property type="entry name" value="Peptidase_S8_subtilisin-like"/>
</dbReference>
<name>A0A845QF71_9FIRM</name>
<dbReference type="SUPFAM" id="SSF52743">
    <property type="entry name" value="Subtilisin-like"/>
    <property type="match status" value="1"/>
</dbReference>
<dbReference type="InterPro" id="IPR036852">
    <property type="entry name" value="Peptidase_S8/S53_dom_sf"/>
</dbReference>
<dbReference type="InterPro" id="IPR015500">
    <property type="entry name" value="Peptidase_S8_subtilisin-rel"/>
</dbReference>
<evidence type="ECO:0000256" key="4">
    <source>
        <dbReference type="ARBA" id="ARBA00022825"/>
    </source>
</evidence>
<dbReference type="GO" id="GO:0006508">
    <property type="term" value="P:proteolysis"/>
    <property type="evidence" value="ECO:0007669"/>
    <property type="project" value="UniProtKB-KW"/>
</dbReference>
<dbReference type="PROSITE" id="PS00137">
    <property type="entry name" value="SUBTILASE_HIS"/>
    <property type="match status" value="1"/>
</dbReference>